<sequence length="182" mass="20694">MKIEQIDVGATIEEATSLLENETNISPALRNIFKLLIMLVKILADRNTLNSRNSSKPSSSDPNRKKKKNANSKRKPGGQKGHTGKTLCQVDDPDEVEEIKIDRRTLPKGRYKDVGYEARQVFDVIVSRHVTEYRAQILENQSGNRFVAPFPKEVTRPAQYGIHTKVNAVDMSQYQLIPYERI</sequence>
<feature type="compositionally biased region" description="Basic residues" evidence="1">
    <location>
        <begin position="64"/>
        <end position="77"/>
    </location>
</feature>
<dbReference type="EMBL" id="BART01022564">
    <property type="protein sequence ID" value="GAG97986.1"/>
    <property type="molecule type" value="Genomic_DNA"/>
</dbReference>
<dbReference type="Pfam" id="PF20042">
    <property type="entry name" value="DUF6444"/>
    <property type="match status" value="1"/>
</dbReference>
<organism evidence="3">
    <name type="scientific">marine sediment metagenome</name>
    <dbReference type="NCBI Taxonomy" id="412755"/>
    <lineage>
        <taxon>unclassified sequences</taxon>
        <taxon>metagenomes</taxon>
        <taxon>ecological metagenomes</taxon>
    </lineage>
</organism>
<feature type="domain" description="DUF6444" evidence="2">
    <location>
        <begin position="40"/>
        <end position="85"/>
    </location>
</feature>
<protein>
    <recommendedName>
        <fullName evidence="2">DUF6444 domain-containing protein</fullName>
    </recommendedName>
</protein>
<gene>
    <name evidence="3" type="ORF">S01H4_41285</name>
</gene>
<reference evidence="3" key="1">
    <citation type="journal article" date="2014" name="Front. Microbiol.">
        <title>High frequency of phylogenetically diverse reductive dehalogenase-homologous genes in deep subseafloor sedimentary metagenomes.</title>
        <authorList>
            <person name="Kawai M."/>
            <person name="Futagami T."/>
            <person name="Toyoda A."/>
            <person name="Takaki Y."/>
            <person name="Nishi S."/>
            <person name="Hori S."/>
            <person name="Arai W."/>
            <person name="Tsubouchi T."/>
            <person name="Morono Y."/>
            <person name="Uchiyama I."/>
            <person name="Ito T."/>
            <person name="Fujiyama A."/>
            <person name="Inagaki F."/>
            <person name="Takami H."/>
        </authorList>
    </citation>
    <scope>NUCLEOTIDE SEQUENCE</scope>
    <source>
        <strain evidence="3">Expedition CK06-06</strain>
    </source>
</reference>
<feature type="region of interest" description="Disordered" evidence="1">
    <location>
        <begin position="49"/>
        <end position="91"/>
    </location>
</feature>
<evidence type="ECO:0000259" key="2">
    <source>
        <dbReference type="Pfam" id="PF20042"/>
    </source>
</evidence>
<feature type="compositionally biased region" description="Low complexity" evidence="1">
    <location>
        <begin position="50"/>
        <end position="61"/>
    </location>
</feature>
<name>X1DNK0_9ZZZZ</name>
<evidence type="ECO:0000313" key="3">
    <source>
        <dbReference type="EMBL" id="GAG97986.1"/>
    </source>
</evidence>
<comment type="caution">
    <text evidence="3">The sequence shown here is derived from an EMBL/GenBank/DDBJ whole genome shotgun (WGS) entry which is preliminary data.</text>
</comment>
<evidence type="ECO:0000256" key="1">
    <source>
        <dbReference type="SAM" id="MobiDB-lite"/>
    </source>
</evidence>
<dbReference type="InterPro" id="IPR045618">
    <property type="entry name" value="DUF6444"/>
</dbReference>
<proteinExistence type="predicted"/>
<dbReference type="AlphaFoldDB" id="X1DNK0"/>
<accession>X1DNK0</accession>
<feature type="non-terminal residue" evidence="3">
    <location>
        <position position="182"/>
    </location>
</feature>